<dbReference type="InterPro" id="IPR013325">
    <property type="entry name" value="RNA_pol_sigma_r2"/>
</dbReference>
<keyword evidence="2" id="KW-0805">Transcription regulation</keyword>
<evidence type="ECO:0000313" key="9">
    <source>
        <dbReference type="Proteomes" id="UP001592581"/>
    </source>
</evidence>
<gene>
    <name evidence="8" type="ORF">ABUW04_24860</name>
</gene>
<dbReference type="Pfam" id="PF04542">
    <property type="entry name" value="Sigma70_r2"/>
    <property type="match status" value="1"/>
</dbReference>
<evidence type="ECO:0000313" key="8">
    <source>
        <dbReference type="EMBL" id="MFC1441495.1"/>
    </source>
</evidence>
<evidence type="ECO:0000256" key="1">
    <source>
        <dbReference type="ARBA" id="ARBA00010641"/>
    </source>
</evidence>
<dbReference type="PANTHER" id="PTHR43133">
    <property type="entry name" value="RNA POLYMERASE ECF-TYPE SIGMA FACTO"/>
    <property type="match status" value="1"/>
</dbReference>
<feature type="compositionally biased region" description="Basic and acidic residues" evidence="5">
    <location>
        <begin position="199"/>
        <end position="209"/>
    </location>
</feature>
<evidence type="ECO:0000259" key="7">
    <source>
        <dbReference type="Pfam" id="PF08281"/>
    </source>
</evidence>
<feature type="compositionally biased region" description="Basic and acidic residues" evidence="5">
    <location>
        <begin position="177"/>
        <end position="186"/>
    </location>
</feature>
<sequence>MDQSQRARIRAGDAGAFAELFDAHARAVYRYAVRGTADWSAAEDVVSLTFLEAWRLRGTLRPEGDSLLPWLLGIATNVLRNTARSARRHRAALARLPLREAVPDFADELVGRIRDAEQLAAAQRALAALRRGDREVFMLCVWSGLDYAAAAESLGVPVGTVRSRLSRARKRLRALAQKELEQKQEPLGRSGQHSVGRVEPSRSTEEKYR</sequence>
<dbReference type="CDD" id="cd06171">
    <property type="entry name" value="Sigma70_r4"/>
    <property type="match status" value="1"/>
</dbReference>
<evidence type="ECO:0000256" key="4">
    <source>
        <dbReference type="ARBA" id="ARBA00023163"/>
    </source>
</evidence>
<name>A0ABV6XT91_9ACTN</name>
<accession>A0ABV6XT91</accession>
<comment type="similarity">
    <text evidence="1">Belongs to the sigma-70 factor family. ECF subfamily.</text>
</comment>
<dbReference type="PANTHER" id="PTHR43133:SF25">
    <property type="entry name" value="RNA POLYMERASE SIGMA FACTOR RFAY-RELATED"/>
    <property type="match status" value="1"/>
</dbReference>
<evidence type="ECO:0000256" key="2">
    <source>
        <dbReference type="ARBA" id="ARBA00023015"/>
    </source>
</evidence>
<dbReference type="Pfam" id="PF08281">
    <property type="entry name" value="Sigma70_r4_2"/>
    <property type="match status" value="1"/>
</dbReference>
<dbReference type="InterPro" id="IPR007627">
    <property type="entry name" value="RNA_pol_sigma70_r2"/>
</dbReference>
<dbReference type="InterPro" id="IPR036388">
    <property type="entry name" value="WH-like_DNA-bd_sf"/>
</dbReference>
<organism evidence="8 9">
    <name type="scientific">Streptacidiphilus jeojiensis</name>
    <dbReference type="NCBI Taxonomy" id="3229225"/>
    <lineage>
        <taxon>Bacteria</taxon>
        <taxon>Bacillati</taxon>
        <taxon>Actinomycetota</taxon>
        <taxon>Actinomycetes</taxon>
        <taxon>Kitasatosporales</taxon>
        <taxon>Streptomycetaceae</taxon>
        <taxon>Streptacidiphilus</taxon>
    </lineage>
</organism>
<evidence type="ECO:0000256" key="3">
    <source>
        <dbReference type="ARBA" id="ARBA00023082"/>
    </source>
</evidence>
<dbReference type="SUPFAM" id="SSF88946">
    <property type="entry name" value="Sigma2 domain of RNA polymerase sigma factors"/>
    <property type="match status" value="1"/>
</dbReference>
<feature type="domain" description="RNA polymerase sigma-70 region 2" evidence="6">
    <location>
        <begin position="20"/>
        <end position="88"/>
    </location>
</feature>
<dbReference type="InterPro" id="IPR013324">
    <property type="entry name" value="RNA_pol_sigma_r3/r4-like"/>
</dbReference>
<dbReference type="NCBIfam" id="TIGR02937">
    <property type="entry name" value="sigma70-ECF"/>
    <property type="match status" value="1"/>
</dbReference>
<evidence type="ECO:0000259" key="6">
    <source>
        <dbReference type="Pfam" id="PF04542"/>
    </source>
</evidence>
<dbReference type="InterPro" id="IPR013249">
    <property type="entry name" value="RNA_pol_sigma70_r4_t2"/>
</dbReference>
<dbReference type="Gene3D" id="1.10.1740.10">
    <property type="match status" value="1"/>
</dbReference>
<comment type="caution">
    <text evidence="8">The sequence shown here is derived from an EMBL/GenBank/DDBJ whole genome shotgun (WGS) entry which is preliminary data.</text>
</comment>
<keyword evidence="4" id="KW-0804">Transcription</keyword>
<dbReference type="InterPro" id="IPR014284">
    <property type="entry name" value="RNA_pol_sigma-70_dom"/>
</dbReference>
<feature type="domain" description="RNA polymerase sigma factor 70 region 4 type 2" evidence="7">
    <location>
        <begin position="121"/>
        <end position="172"/>
    </location>
</feature>
<dbReference type="SUPFAM" id="SSF88659">
    <property type="entry name" value="Sigma3 and sigma4 domains of RNA polymerase sigma factors"/>
    <property type="match status" value="1"/>
</dbReference>
<dbReference type="Proteomes" id="UP001592581">
    <property type="component" value="Unassembled WGS sequence"/>
</dbReference>
<keyword evidence="3" id="KW-0731">Sigma factor</keyword>
<feature type="region of interest" description="Disordered" evidence="5">
    <location>
        <begin position="177"/>
        <end position="209"/>
    </location>
</feature>
<dbReference type="InterPro" id="IPR039425">
    <property type="entry name" value="RNA_pol_sigma-70-like"/>
</dbReference>
<dbReference type="RefSeq" id="WP_380566663.1">
    <property type="nucleotide sequence ID" value="NZ_JBEUKS010000009.1"/>
</dbReference>
<keyword evidence="9" id="KW-1185">Reference proteome</keyword>
<proteinExistence type="inferred from homology"/>
<reference evidence="8 9" key="1">
    <citation type="submission" date="2024-06" db="EMBL/GenBank/DDBJ databases">
        <authorList>
            <person name="Lee S.D."/>
        </authorList>
    </citation>
    <scope>NUCLEOTIDE SEQUENCE [LARGE SCALE GENOMIC DNA]</scope>
    <source>
        <strain evidence="8 9">N1-10</strain>
    </source>
</reference>
<dbReference type="Gene3D" id="1.10.10.10">
    <property type="entry name" value="Winged helix-like DNA-binding domain superfamily/Winged helix DNA-binding domain"/>
    <property type="match status" value="1"/>
</dbReference>
<protein>
    <submittedName>
        <fullName evidence="8">RNA polymerase sigma factor</fullName>
    </submittedName>
</protein>
<dbReference type="EMBL" id="JBEUKS010000009">
    <property type="protein sequence ID" value="MFC1441495.1"/>
    <property type="molecule type" value="Genomic_DNA"/>
</dbReference>
<evidence type="ECO:0000256" key="5">
    <source>
        <dbReference type="SAM" id="MobiDB-lite"/>
    </source>
</evidence>